<dbReference type="RefSeq" id="WP_153342855.1">
    <property type="nucleotide sequence ID" value="NZ_WEGI01000006.1"/>
</dbReference>
<dbReference type="EMBL" id="WEGI01000006">
    <property type="protein sequence ID" value="MQY27657.1"/>
    <property type="molecule type" value="Genomic_DNA"/>
</dbReference>
<dbReference type="Proteomes" id="UP000431401">
    <property type="component" value="Unassembled WGS sequence"/>
</dbReference>
<sequence length="222" mass="20918">MKHITHTVAVTALAAVALTVAGGAAHADATQSTDTDKLTVQVAPGVSFTGAASDGSSVLATPAGTVTTRDGQVAVQDAAGVPMLGAPLETVANNTDIAAGTAAPEPVANPGDPLGNLNAAWHAAGAYTGLAAGVGGTAGALIGTVVGCPIGAITLGSMATVMSAAALTVPGMIGGCLAGAATTAAFGGMIGSVAVGLPVGLAVTAQKFNEIQSGHAPPAPQH</sequence>
<evidence type="ECO:0000313" key="2">
    <source>
        <dbReference type="EMBL" id="MQY27657.1"/>
    </source>
</evidence>
<keyword evidence="1" id="KW-0732">Signal</keyword>
<protein>
    <recommendedName>
        <fullName evidence="4">Ammonium transporter</fullName>
    </recommendedName>
</protein>
<evidence type="ECO:0000313" key="3">
    <source>
        <dbReference type="Proteomes" id="UP000431401"/>
    </source>
</evidence>
<gene>
    <name evidence="2" type="ORF">NRB56_32400</name>
</gene>
<feature type="chain" id="PRO_5029786834" description="Ammonium transporter" evidence="1">
    <location>
        <begin position="28"/>
        <end position="222"/>
    </location>
</feature>
<reference evidence="2 3" key="1">
    <citation type="submission" date="2019-10" db="EMBL/GenBank/DDBJ databases">
        <title>Nocardia macrotermitis sp. nov. and Nocardia aurantia sp. nov., isolated from the gut of fungus growing-termite Macrotermes natalensis.</title>
        <authorList>
            <person name="Benndorf R."/>
            <person name="Schwitalla J."/>
            <person name="Martin K."/>
            <person name="De Beer W."/>
            <person name="Kaster A.-K."/>
            <person name="Vollmers J."/>
            <person name="Poulsen M."/>
            <person name="Beemelmanns C."/>
        </authorList>
    </citation>
    <scope>NUCLEOTIDE SEQUENCE [LARGE SCALE GENOMIC DNA]</scope>
    <source>
        <strain evidence="2 3">RB56</strain>
    </source>
</reference>
<evidence type="ECO:0000256" key="1">
    <source>
        <dbReference type="SAM" id="SignalP"/>
    </source>
</evidence>
<name>A0A7K0DPX7_9NOCA</name>
<feature type="signal peptide" evidence="1">
    <location>
        <begin position="1"/>
        <end position="27"/>
    </location>
</feature>
<accession>A0A7K0DPX7</accession>
<organism evidence="2 3">
    <name type="scientific">Nocardia aurantia</name>
    <dbReference type="NCBI Taxonomy" id="2585199"/>
    <lineage>
        <taxon>Bacteria</taxon>
        <taxon>Bacillati</taxon>
        <taxon>Actinomycetota</taxon>
        <taxon>Actinomycetes</taxon>
        <taxon>Mycobacteriales</taxon>
        <taxon>Nocardiaceae</taxon>
        <taxon>Nocardia</taxon>
    </lineage>
</organism>
<proteinExistence type="predicted"/>
<comment type="caution">
    <text evidence="2">The sequence shown here is derived from an EMBL/GenBank/DDBJ whole genome shotgun (WGS) entry which is preliminary data.</text>
</comment>
<dbReference type="OrthoDB" id="4554631at2"/>
<dbReference type="AlphaFoldDB" id="A0A7K0DPX7"/>
<keyword evidence="3" id="KW-1185">Reference proteome</keyword>
<evidence type="ECO:0008006" key="4">
    <source>
        <dbReference type="Google" id="ProtNLM"/>
    </source>
</evidence>